<comment type="caution">
    <text evidence="2">The sequence shown here is derived from an EMBL/GenBank/DDBJ whole genome shotgun (WGS) entry which is preliminary data.</text>
</comment>
<dbReference type="RefSeq" id="WP_003001349.1">
    <property type="nucleotide sequence ID" value="NZ_GL379776.1"/>
</dbReference>
<gene>
    <name evidence="2" type="ORF">HMPREF0766_12066</name>
</gene>
<dbReference type="SUPFAM" id="SSF54001">
    <property type="entry name" value="Cysteine proteinases"/>
    <property type="match status" value="1"/>
</dbReference>
<keyword evidence="3" id="KW-1185">Reference proteome</keyword>
<evidence type="ECO:0000313" key="3">
    <source>
        <dbReference type="Proteomes" id="UP000006258"/>
    </source>
</evidence>
<dbReference type="InterPro" id="IPR002931">
    <property type="entry name" value="Transglutaminase-like"/>
</dbReference>
<dbReference type="GeneID" id="95430263"/>
<dbReference type="AlphaFoldDB" id="D7VM69"/>
<name>D7VM69_SPHSI</name>
<dbReference type="EMBL" id="ACHA02000010">
    <property type="protein sequence ID" value="EFK58074.1"/>
    <property type="molecule type" value="Genomic_DNA"/>
</dbReference>
<proteinExistence type="predicted"/>
<protein>
    <recommendedName>
        <fullName evidence="1">Transglutaminase-like domain-containing protein</fullName>
    </recommendedName>
</protein>
<dbReference type="eggNOG" id="COG1305">
    <property type="taxonomic scope" value="Bacteria"/>
</dbReference>
<dbReference type="PANTHER" id="PTHR35532:SF5">
    <property type="entry name" value="CARBOHYDRATE-BINDING DOMAIN-CONTAINING PROTEIN"/>
    <property type="match status" value="1"/>
</dbReference>
<organism evidence="2 3">
    <name type="scientific">Sphingobacterium spiritivorum ATCC 33861</name>
    <dbReference type="NCBI Taxonomy" id="525373"/>
    <lineage>
        <taxon>Bacteria</taxon>
        <taxon>Pseudomonadati</taxon>
        <taxon>Bacteroidota</taxon>
        <taxon>Sphingobacteriia</taxon>
        <taxon>Sphingobacteriales</taxon>
        <taxon>Sphingobacteriaceae</taxon>
        <taxon>Sphingobacterium</taxon>
    </lineage>
</organism>
<dbReference type="OrthoDB" id="679512at2"/>
<evidence type="ECO:0000313" key="2">
    <source>
        <dbReference type="EMBL" id="EFK58074.1"/>
    </source>
</evidence>
<accession>D7VM69</accession>
<dbReference type="Pfam" id="PF01841">
    <property type="entry name" value="Transglut_core"/>
    <property type="match status" value="1"/>
</dbReference>
<evidence type="ECO:0000259" key="1">
    <source>
        <dbReference type="Pfam" id="PF01841"/>
    </source>
</evidence>
<dbReference type="Proteomes" id="UP000006258">
    <property type="component" value="Unassembled WGS sequence"/>
</dbReference>
<dbReference type="PANTHER" id="PTHR35532">
    <property type="entry name" value="SIMILAR TO POLYHYDROXYALKANOATE DEPOLYMERASE"/>
    <property type="match status" value="1"/>
</dbReference>
<feature type="domain" description="Transglutaminase-like" evidence="1">
    <location>
        <begin position="172"/>
        <end position="242"/>
    </location>
</feature>
<dbReference type="Gene3D" id="3.10.620.30">
    <property type="match status" value="1"/>
</dbReference>
<sequence>MLRRIILLFSLILIIQCKEPEIIEWNSLINDYSKDDRDSLKLKSVLFLRNKFESRYSEKLLFMDKKNNRIKIRIDSIQNEATLMKYMQINKLESSVIKIKESEILNTKDIRRFIEEAVSSRERYSWSKGVSEDLFLKYVLPYKIEMEFPTEWRSYFERIQQGFLDSLDRTTDNSIENAAKLISKNIYQWYRYDKSNYLFSQQPDFNELLFSRKGECYRIARLFVYALRSAGIPATVDIVPKWGSKNAGHAEFVLLDSSGNLKANVTTEHKQGLCRASKVFRQNFSYSGLYTDSISPYLRNYPFKLDHFINDNTTDVTNEHTTCYDIKFNIPDKYSSSPFLYICVYNYGAWEPIFWSKNNNNIASFRKMTTNILYRIASPTENGIELLPNILFVTNKGEVQNIDHIYLKKKSKFHIIKINKFNDGERAHVESEKLYTLNLLLSNGEWKKLESKYPKNGRLSFRIIHSPNSFYKLTGENSIDYLARPFQYVNNKIIWW</sequence>
<reference evidence="2" key="1">
    <citation type="submission" date="2010-07" db="EMBL/GenBank/DDBJ databases">
        <authorList>
            <person name="Muzny D."/>
            <person name="Qin X."/>
            <person name="Buhay C."/>
            <person name="Dugan-Rocha S."/>
            <person name="Ding Y."/>
            <person name="Chen G."/>
            <person name="Hawes A."/>
            <person name="Holder M."/>
            <person name="Jhangiani S."/>
            <person name="Johnson A."/>
            <person name="Khan Z."/>
            <person name="Li Z."/>
            <person name="Liu W."/>
            <person name="Liu X."/>
            <person name="Perez L."/>
            <person name="Shen H."/>
            <person name="Wang Q."/>
            <person name="Watt J."/>
            <person name="Xi L."/>
            <person name="Xin Y."/>
            <person name="Zhou J."/>
            <person name="Deng J."/>
            <person name="Jiang H."/>
            <person name="Liu Y."/>
            <person name="Qu J."/>
            <person name="Song X.-Z."/>
            <person name="Zhang L."/>
            <person name="Villasana D."/>
            <person name="Johnson A."/>
            <person name="Liu J."/>
            <person name="Liyanage D."/>
            <person name="Lorensuhewa L."/>
            <person name="Robinson T."/>
            <person name="Song A."/>
            <person name="Song B.-B."/>
            <person name="Dinh H."/>
            <person name="Thornton R."/>
            <person name="Coyle M."/>
            <person name="Francisco L."/>
            <person name="Jackson L."/>
            <person name="Javaid M."/>
            <person name="Korchina V."/>
            <person name="Kovar C."/>
            <person name="Mata R."/>
            <person name="Mathew T."/>
            <person name="Ngo R."/>
            <person name="Nguyen L."/>
            <person name="Nguyen N."/>
            <person name="Okwuonu G."/>
            <person name="Ongeri F."/>
            <person name="Pham C."/>
            <person name="Simmons D."/>
            <person name="Wilczek-Boney K."/>
            <person name="Hale W."/>
            <person name="Jakkamsetti A."/>
            <person name="Pham P."/>
            <person name="Ruth R."/>
            <person name="San Lucas F."/>
            <person name="Warren J."/>
            <person name="Zhang J."/>
            <person name="Zhao Z."/>
            <person name="Zhou C."/>
            <person name="Zhu D."/>
            <person name="Lee S."/>
            <person name="Bess C."/>
            <person name="Blankenburg K."/>
            <person name="Forbes L."/>
            <person name="Fu Q."/>
            <person name="Gubbala S."/>
            <person name="Hirani K."/>
            <person name="Jayaseelan J.C."/>
            <person name="Lara F."/>
            <person name="Munidasa M."/>
            <person name="Palculict T."/>
            <person name="Patil S."/>
            <person name="Pu L.-L."/>
            <person name="Saada N."/>
            <person name="Tang L."/>
            <person name="Weissenberger G."/>
            <person name="Zhu Y."/>
            <person name="Hemphill L."/>
            <person name="Shang Y."/>
            <person name="Youmans B."/>
            <person name="Ayvaz T."/>
            <person name="Ross M."/>
            <person name="Santibanez J."/>
            <person name="Aqrawi P."/>
            <person name="Gross S."/>
            <person name="Joshi V."/>
            <person name="Fowler G."/>
            <person name="Nazareth L."/>
            <person name="Reid J."/>
            <person name="Worley K."/>
            <person name="Petrosino J."/>
            <person name="Highlander S."/>
            <person name="Gibbs R."/>
        </authorList>
    </citation>
    <scope>NUCLEOTIDE SEQUENCE [LARGE SCALE GENOMIC DNA]</scope>
    <source>
        <strain evidence="2">ATCC 33861</strain>
    </source>
</reference>
<dbReference type="InterPro" id="IPR038765">
    <property type="entry name" value="Papain-like_cys_pep_sf"/>
</dbReference>
<dbReference type="HOGENOM" id="CLU_549689_0_0_10"/>
<dbReference type="STRING" id="525373.HMPREF0766_12066"/>